<dbReference type="Pfam" id="PF00595">
    <property type="entry name" value="PDZ"/>
    <property type="match status" value="1"/>
</dbReference>
<evidence type="ECO:0000259" key="3">
    <source>
        <dbReference type="PROSITE" id="PS50057"/>
    </source>
</evidence>
<dbReference type="Pfam" id="PF00373">
    <property type="entry name" value="FERM_M"/>
    <property type="match status" value="1"/>
</dbReference>
<organism evidence="5 6">
    <name type="scientific">Teladorsagia circumcincta</name>
    <name type="common">Brown stomach worm</name>
    <name type="synonym">Ostertagia circumcincta</name>
    <dbReference type="NCBI Taxonomy" id="45464"/>
    <lineage>
        <taxon>Eukaryota</taxon>
        <taxon>Metazoa</taxon>
        <taxon>Ecdysozoa</taxon>
        <taxon>Nematoda</taxon>
        <taxon>Chromadorea</taxon>
        <taxon>Rhabditida</taxon>
        <taxon>Rhabditina</taxon>
        <taxon>Rhabditomorpha</taxon>
        <taxon>Strongyloidea</taxon>
        <taxon>Trichostrongylidae</taxon>
        <taxon>Teladorsagia</taxon>
    </lineage>
</organism>
<protein>
    <submittedName>
        <fullName evidence="5">PDZ/DHR/GLGF domain protein</fullName>
    </submittedName>
</protein>
<dbReference type="PANTHER" id="PTHR46221">
    <property type="entry name" value="FERM AND PDZ DOMAIN-CONTAINING PROTEIN FAMILY MEMBER"/>
    <property type="match status" value="1"/>
</dbReference>
<dbReference type="SMART" id="SM00456">
    <property type="entry name" value="WW"/>
    <property type="match status" value="1"/>
</dbReference>
<feature type="compositionally biased region" description="Polar residues" evidence="1">
    <location>
        <begin position="458"/>
        <end position="468"/>
    </location>
</feature>
<dbReference type="InterPro" id="IPR019749">
    <property type="entry name" value="Band_41_domain"/>
</dbReference>
<dbReference type="Gene3D" id="2.30.42.10">
    <property type="match status" value="1"/>
</dbReference>
<dbReference type="SMART" id="SM00228">
    <property type="entry name" value="PDZ"/>
    <property type="match status" value="1"/>
</dbReference>
<dbReference type="PANTHER" id="PTHR46221:SF3">
    <property type="entry name" value="FERM AND PDZ DOMAIN-CONTAINING PROTEIN 4"/>
    <property type="match status" value="1"/>
</dbReference>
<accession>A0A2G9USZ9</accession>
<feature type="domain" description="WW" evidence="2">
    <location>
        <begin position="38"/>
        <end position="71"/>
    </location>
</feature>
<dbReference type="SUPFAM" id="SSF47031">
    <property type="entry name" value="Second domain of FERM"/>
    <property type="match status" value="1"/>
</dbReference>
<evidence type="ECO:0000313" key="6">
    <source>
        <dbReference type="Proteomes" id="UP000230423"/>
    </source>
</evidence>
<dbReference type="Proteomes" id="UP000230423">
    <property type="component" value="Unassembled WGS sequence"/>
</dbReference>
<dbReference type="PROSITE" id="PS50106">
    <property type="entry name" value="PDZ"/>
    <property type="match status" value="1"/>
</dbReference>
<reference evidence="5 6" key="1">
    <citation type="submission" date="2015-09" db="EMBL/GenBank/DDBJ databases">
        <title>Draft genome of the parasitic nematode Teladorsagia circumcincta isolate WARC Sus (inbred).</title>
        <authorList>
            <person name="Mitreva M."/>
        </authorList>
    </citation>
    <scope>NUCLEOTIDE SEQUENCE [LARGE SCALE GENOMIC DNA]</scope>
    <source>
        <strain evidence="5 6">S</strain>
    </source>
</reference>
<dbReference type="CDD" id="cd00201">
    <property type="entry name" value="WW"/>
    <property type="match status" value="1"/>
</dbReference>
<dbReference type="InterPro" id="IPR014352">
    <property type="entry name" value="FERM/acyl-CoA-bd_prot_sf"/>
</dbReference>
<dbReference type="InterPro" id="IPR001478">
    <property type="entry name" value="PDZ"/>
</dbReference>
<dbReference type="InterPro" id="IPR019748">
    <property type="entry name" value="FERM_central"/>
</dbReference>
<keyword evidence="6" id="KW-1185">Reference proteome</keyword>
<dbReference type="Gene3D" id="2.20.70.10">
    <property type="match status" value="1"/>
</dbReference>
<dbReference type="SUPFAM" id="SSF51045">
    <property type="entry name" value="WW domain"/>
    <property type="match status" value="1"/>
</dbReference>
<dbReference type="InterPro" id="IPR036020">
    <property type="entry name" value="WW_dom_sf"/>
</dbReference>
<feature type="compositionally biased region" description="Low complexity" evidence="1">
    <location>
        <begin position="469"/>
        <end position="483"/>
    </location>
</feature>
<dbReference type="InterPro" id="IPR035963">
    <property type="entry name" value="FERM_2"/>
</dbReference>
<evidence type="ECO:0000259" key="2">
    <source>
        <dbReference type="PROSITE" id="PS50020"/>
    </source>
</evidence>
<dbReference type="PROSITE" id="PS50057">
    <property type="entry name" value="FERM_3"/>
    <property type="match status" value="1"/>
</dbReference>
<feature type="domain" description="FERM" evidence="3">
    <location>
        <begin position="149"/>
        <end position="474"/>
    </location>
</feature>
<dbReference type="PROSITE" id="PS01159">
    <property type="entry name" value="WW_DOMAIN_1"/>
    <property type="match status" value="1"/>
</dbReference>
<dbReference type="InterPro" id="IPR000299">
    <property type="entry name" value="FERM_domain"/>
</dbReference>
<evidence type="ECO:0000313" key="5">
    <source>
        <dbReference type="EMBL" id="PIO73388.1"/>
    </source>
</evidence>
<dbReference type="Pfam" id="PF00397">
    <property type="entry name" value="WW"/>
    <property type="match status" value="1"/>
</dbReference>
<dbReference type="SMART" id="SM00295">
    <property type="entry name" value="B41"/>
    <property type="match status" value="1"/>
</dbReference>
<dbReference type="InterPro" id="IPR036034">
    <property type="entry name" value="PDZ_sf"/>
</dbReference>
<name>A0A2G9USZ9_TELCI</name>
<sequence length="588" mass="66136">MAVSWGGHFRSSCFWPGTIHTTRSSHWEPPWASWRCRLGLPYGWEQARDDAGNVYYIDHINRTTTYSDPRESIAPEGRRTVKIQRRPEIGFGFVAAGQHPTIIQFVSAEGPSDGLLYANDQILAVNGKDVRQESKDNVVAMVRSANDELELTVEQLPARPRSSRRSCRVRFTDRVLVASMPDGDIMNSIFSKLQLRAKQYFALAIEYSLGARSSRISLLRPETKIVTIIRMPNSDHLRCVFRFAFLPKDLEALWLEDPRALDYYYQQCTADVVRGRYAFEMRYEACVRLAALHMQQVTIESNLLKENNTVSLTRLESEYGLNSFLPSILLENVKRREIRKHVRYYLKKDSAKLSESLAKQCTRCDGQQSLLSLRVTDASVSLRSLDLTSEPPPYELANSFAESLDEKRTASHSPRSEKSKSPISSRRNSDVTKKLLKATDSLLIKNSQKLQRKENGSPLASRSARQMESVSDSSDAEDSSWSSPVRSPFIDGAIRKMMNGPPDGLVYEPGRRESIETLISSVHAQQVPNLETLILFYQDSNGVKSKMPPIKENGASAAISQGDDRNVVAAPMASIEEEMTISQITAAS</sequence>
<dbReference type="SUPFAM" id="SSF50156">
    <property type="entry name" value="PDZ domain-like"/>
    <property type="match status" value="1"/>
</dbReference>
<dbReference type="CDD" id="cd14473">
    <property type="entry name" value="FERM_B-lobe"/>
    <property type="match status" value="1"/>
</dbReference>
<evidence type="ECO:0000259" key="4">
    <source>
        <dbReference type="PROSITE" id="PS50106"/>
    </source>
</evidence>
<dbReference type="PROSITE" id="PS50020">
    <property type="entry name" value="WW_DOMAIN_2"/>
    <property type="match status" value="1"/>
</dbReference>
<dbReference type="EMBL" id="KZ345467">
    <property type="protein sequence ID" value="PIO73388.1"/>
    <property type="molecule type" value="Genomic_DNA"/>
</dbReference>
<feature type="domain" description="PDZ" evidence="4">
    <location>
        <begin position="80"/>
        <end position="157"/>
    </location>
</feature>
<dbReference type="OrthoDB" id="5859304at2759"/>
<dbReference type="InterPro" id="IPR001202">
    <property type="entry name" value="WW_dom"/>
</dbReference>
<feature type="region of interest" description="Disordered" evidence="1">
    <location>
        <begin position="446"/>
        <end position="486"/>
    </location>
</feature>
<dbReference type="Gene3D" id="1.20.80.10">
    <property type="match status" value="1"/>
</dbReference>
<evidence type="ECO:0000256" key="1">
    <source>
        <dbReference type="SAM" id="MobiDB-lite"/>
    </source>
</evidence>
<feature type="region of interest" description="Disordered" evidence="1">
    <location>
        <begin position="402"/>
        <end position="431"/>
    </location>
</feature>
<gene>
    <name evidence="5" type="ORF">TELCIR_04641</name>
</gene>
<feature type="compositionally biased region" description="Basic and acidic residues" evidence="1">
    <location>
        <begin position="404"/>
        <end position="420"/>
    </location>
</feature>
<proteinExistence type="predicted"/>
<dbReference type="AlphaFoldDB" id="A0A2G9USZ9"/>